<name>A0A974CXQ5_XENLA</name>
<reference evidence="3" key="1">
    <citation type="journal article" date="2016" name="Nature">
        <title>Genome evolution in the allotetraploid frog Xenopus laevis.</title>
        <authorList>
            <person name="Session A.M."/>
            <person name="Uno Y."/>
            <person name="Kwon T."/>
            <person name="Chapman J.A."/>
            <person name="Toyoda A."/>
            <person name="Takahashi S."/>
            <person name="Fukui A."/>
            <person name="Hikosaka A."/>
            <person name="Suzuki A."/>
            <person name="Kondo M."/>
            <person name="van Heeringen S.J."/>
            <person name="Quigley I."/>
            <person name="Heinz S."/>
            <person name="Ogino H."/>
            <person name="Ochi H."/>
            <person name="Hellsten U."/>
            <person name="Lyons J.B."/>
            <person name="Simakov O."/>
            <person name="Putnam N."/>
            <person name="Stites J."/>
            <person name="Kuroki Y."/>
            <person name="Tanaka T."/>
            <person name="Michiue T."/>
            <person name="Watanabe M."/>
            <person name="Bogdanovic O."/>
            <person name="Lister R."/>
            <person name="Georgiou G."/>
            <person name="Paranjpe S.S."/>
            <person name="van Kruijsbergen I."/>
            <person name="Shu S."/>
            <person name="Carlson J."/>
            <person name="Kinoshita T."/>
            <person name="Ohta Y."/>
            <person name="Mawaribuchi S."/>
            <person name="Jenkins J."/>
            <person name="Grimwood J."/>
            <person name="Schmutz J."/>
            <person name="Mitros T."/>
            <person name="Mozaffari S.V."/>
            <person name="Suzuki Y."/>
            <person name="Haramoto Y."/>
            <person name="Yamamoto T.S."/>
            <person name="Takagi C."/>
            <person name="Heald R."/>
            <person name="Miller K."/>
            <person name="Haudenschild C."/>
            <person name="Kitzman J."/>
            <person name="Nakayama T."/>
            <person name="Izutsu Y."/>
            <person name="Robert J."/>
            <person name="Fortriede J."/>
            <person name="Burns K."/>
            <person name="Lotay V."/>
            <person name="Karimi K."/>
            <person name="Yasuoka Y."/>
            <person name="Dichmann D.S."/>
            <person name="Flajnik M.F."/>
            <person name="Houston D.W."/>
            <person name="Shendure J."/>
            <person name="DuPasquier L."/>
            <person name="Vize P.D."/>
            <person name="Zorn A.M."/>
            <person name="Ito M."/>
            <person name="Marcotte E.M."/>
            <person name="Wallingford J.B."/>
            <person name="Ito Y."/>
            <person name="Asashima M."/>
            <person name="Ueno N."/>
            <person name="Matsuda Y."/>
            <person name="Veenstra G.J."/>
            <person name="Fujiyama A."/>
            <person name="Harland R.M."/>
            <person name="Taira M."/>
            <person name="Rokhsar D.S."/>
        </authorList>
    </citation>
    <scope>NUCLEOTIDE SEQUENCE [LARGE SCALE GENOMIC DNA]</scope>
    <source>
        <strain evidence="3">J</strain>
    </source>
</reference>
<evidence type="ECO:0000313" key="3">
    <source>
        <dbReference type="Proteomes" id="UP000694892"/>
    </source>
</evidence>
<evidence type="ECO:0000256" key="1">
    <source>
        <dbReference type="SAM" id="Phobius"/>
    </source>
</evidence>
<sequence>MGRCCLCIFKDKMLHVPLTFRCFYIYFNCIFIHMGTMPVTNSIKLTLYEIQIPLYLVLFYSGLMFTAA</sequence>
<protein>
    <submittedName>
        <fullName evidence="2">Uncharacterized protein</fullName>
    </submittedName>
</protein>
<dbReference type="EMBL" id="CM004474">
    <property type="protein sequence ID" value="OCT80736.1"/>
    <property type="molecule type" value="Genomic_DNA"/>
</dbReference>
<dbReference type="AlphaFoldDB" id="A0A974CXQ5"/>
<feature type="transmembrane region" description="Helical" evidence="1">
    <location>
        <begin position="48"/>
        <end position="67"/>
    </location>
</feature>
<keyword evidence="1" id="KW-0472">Membrane</keyword>
<keyword evidence="1" id="KW-1133">Transmembrane helix</keyword>
<evidence type="ECO:0000313" key="2">
    <source>
        <dbReference type="EMBL" id="OCT80736.1"/>
    </source>
</evidence>
<gene>
    <name evidence="2" type="ORF">XELAEV_18027550mg</name>
</gene>
<accession>A0A974CXQ5</accession>
<feature type="transmembrane region" description="Helical" evidence="1">
    <location>
        <begin position="18"/>
        <end position="36"/>
    </location>
</feature>
<proteinExistence type="predicted"/>
<organism evidence="2 3">
    <name type="scientific">Xenopus laevis</name>
    <name type="common">African clawed frog</name>
    <dbReference type="NCBI Taxonomy" id="8355"/>
    <lineage>
        <taxon>Eukaryota</taxon>
        <taxon>Metazoa</taxon>
        <taxon>Chordata</taxon>
        <taxon>Craniata</taxon>
        <taxon>Vertebrata</taxon>
        <taxon>Euteleostomi</taxon>
        <taxon>Amphibia</taxon>
        <taxon>Batrachia</taxon>
        <taxon>Anura</taxon>
        <taxon>Pipoidea</taxon>
        <taxon>Pipidae</taxon>
        <taxon>Xenopodinae</taxon>
        <taxon>Xenopus</taxon>
        <taxon>Xenopus</taxon>
    </lineage>
</organism>
<dbReference type="Proteomes" id="UP000694892">
    <property type="component" value="Chromosome 5L"/>
</dbReference>
<keyword evidence="1" id="KW-0812">Transmembrane</keyword>